<feature type="region of interest" description="Disordered" evidence="1">
    <location>
        <begin position="137"/>
        <end position="217"/>
    </location>
</feature>
<evidence type="ECO:0000256" key="1">
    <source>
        <dbReference type="SAM" id="MobiDB-lite"/>
    </source>
</evidence>
<keyword evidence="3" id="KW-1185">Reference proteome</keyword>
<dbReference type="AlphaFoldDB" id="A0AAD6SFF2"/>
<proteinExistence type="predicted"/>
<feature type="compositionally biased region" description="Polar residues" evidence="1">
    <location>
        <begin position="167"/>
        <end position="178"/>
    </location>
</feature>
<gene>
    <name evidence="2" type="ORF">C8F04DRAFT_1192380</name>
</gene>
<name>A0AAD6SFF2_9AGAR</name>
<evidence type="ECO:0000313" key="2">
    <source>
        <dbReference type="EMBL" id="KAJ7024462.1"/>
    </source>
</evidence>
<sequence length="217" mass="24597">MCDISQETQDMTNNPAPVVNWELVEVRTEGQRPEGIGMVGMVGIGGFVEENFSENVAKLSLESSAACQALTTGVSVAQQPKARNVPKSRRHRRSVYWREWGEAETEVGQVKMKERIWSRGERSELHQNVLKTGSKWMKSEQLRRASELKRSEGRGPEREFDEPKGQRTGTEGTWSSEMSGVRPEHMGVYRRPRRGPERGVWDVGETGVQDHMEENSL</sequence>
<protein>
    <submittedName>
        <fullName evidence="2">Uncharacterized protein</fullName>
    </submittedName>
</protein>
<dbReference type="Proteomes" id="UP001218188">
    <property type="component" value="Unassembled WGS sequence"/>
</dbReference>
<evidence type="ECO:0000313" key="3">
    <source>
        <dbReference type="Proteomes" id="UP001218188"/>
    </source>
</evidence>
<accession>A0AAD6SFF2</accession>
<reference evidence="2" key="1">
    <citation type="submission" date="2023-03" db="EMBL/GenBank/DDBJ databases">
        <title>Massive genome expansion in bonnet fungi (Mycena s.s.) driven by repeated elements and novel gene families across ecological guilds.</title>
        <authorList>
            <consortium name="Lawrence Berkeley National Laboratory"/>
            <person name="Harder C.B."/>
            <person name="Miyauchi S."/>
            <person name="Viragh M."/>
            <person name="Kuo A."/>
            <person name="Thoen E."/>
            <person name="Andreopoulos B."/>
            <person name="Lu D."/>
            <person name="Skrede I."/>
            <person name="Drula E."/>
            <person name="Henrissat B."/>
            <person name="Morin E."/>
            <person name="Kohler A."/>
            <person name="Barry K."/>
            <person name="LaButti K."/>
            <person name="Morin E."/>
            <person name="Salamov A."/>
            <person name="Lipzen A."/>
            <person name="Mereny Z."/>
            <person name="Hegedus B."/>
            <person name="Baldrian P."/>
            <person name="Stursova M."/>
            <person name="Weitz H."/>
            <person name="Taylor A."/>
            <person name="Grigoriev I.V."/>
            <person name="Nagy L.G."/>
            <person name="Martin F."/>
            <person name="Kauserud H."/>
        </authorList>
    </citation>
    <scope>NUCLEOTIDE SEQUENCE</scope>
    <source>
        <strain evidence="2">CBHHK200</strain>
    </source>
</reference>
<feature type="compositionally biased region" description="Basic and acidic residues" evidence="1">
    <location>
        <begin position="137"/>
        <end position="165"/>
    </location>
</feature>
<organism evidence="2 3">
    <name type="scientific">Mycena alexandri</name>
    <dbReference type="NCBI Taxonomy" id="1745969"/>
    <lineage>
        <taxon>Eukaryota</taxon>
        <taxon>Fungi</taxon>
        <taxon>Dikarya</taxon>
        <taxon>Basidiomycota</taxon>
        <taxon>Agaricomycotina</taxon>
        <taxon>Agaricomycetes</taxon>
        <taxon>Agaricomycetidae</taxon>
        <taxon>Agaricales</taxon>
        <taxon>Marasmiineae</taxon>
        <taxon>Mycenaceae</taxon>
        <taxon>Mycena</taxon>
    </lineage>
</organism>
<feature type="compositionally biased region" description="Basic and acidic residues" evidence="1">
    <location>
        <begin position="208"/>
        <end position="217"/>
    </location>
</feature>
<dbReference type="EMBL" id="JARJCM010000169">
    <property type="protein sequence ID" value="KAJ7024462.1"/>
    <property type="molecule type" value="Genomic_DNA"/>
</dbReference>
<comment type="caution">
    <text evidence="2">The sequence shown here is derived from an EMBL/GenBank/DDBJ whole genome shotgun (WGS) entry which is preliminary data.</text>
</comment>